<comment type="caution">
    <text evidence="3">The sequence shown here is derived from an EMBL/GenBank/DDBJ whole genome shotgun (WGS) entry which is preliminary data.</text>
</comment>
<feature type="signal peptide" evidence="2">
    <location>
        <begin position="1"/>
        <end position="20"/>
    </location>
</feature>
<feature type="coiled-coil region" evidence="1">
    <location>
        <begin position="390"/>
        <end position="417"/>
    </location>
</feature>
<dbReference type="OrthoDB" id="1163828at2"/>
<keyword evidence="4" id="KW-1185">Reference proteome</keyword>
<proteinExistence type="predicted"/>
<evidence type="ECO:0000256" key="1">
    <source>
        <dbReference type="SAM" id="Coils"/>
    </source>
</evidence>
<gene>
    <name evidence="3" type="ORF">EWM59_21520</name>
</gene>
<evidence type="ECO:0000256" key="2">
    <source>
        <dbReference type="SAM" id="SignalP"/>
    </source>
</evidence>
<evidence type="ECO:0008006" key="5">
    <source>
        <dbReference type="Google" id="ProtNLM"/>
    </source>
</evidence>
<feature type="chain" id="PRO_5020696062" description="TMF family protein" evidence="2">
    <location>
        <begin position="21"/>
        <end position="422"/>
    </location>
</feature>
<protein>
    <recommendedName>
        <fullName evidence="5">TMF family protein</fullName>
    </recommendedName>
</protein>
<dbReference type="Gene3D" id="2.150.10.10">
    <property type="entry name" value="Serralysin-like metalloprotease, C-terminal"/>
    <property type="match status" value="1"/>
</dbReference>
<reference evidence="3 4" key="1">
    <citation type="submission" date="2019-02" db="EMBL/GenBank/DDBJ databases">
        <title>Bacterial novel species Emticicia sp. 17J42-9 isolated from soil.</title>
        <authorList>
            <person name="Jung H.-Y."/>
        </authorList>
    </citation>
    <scope>NUCLEOTIDE SEQUENCE [LARGE SCALE GENOMIC DNA]</scope>
    <source>
        <strain evidence="3 4">17J42-9</strain>
    </source>
</reference>
<evidence type="ECO:0000313" key="3">
    <source>
        <dbReference type="EMBL" id="RYU93561.1"/>
    </source>
</evidence>
<dbReference type="EMBL" id="SEWF01000042">
    <property type="protein sequence ID" value="RYU93561.1"/>
    <property type="molecule type" value="Genomic_DNA"/>
</dbReference>
<evidence type="ECO:0000313" key="4">
    <source>
        <dbReference type="Proteomes" id="UP000293162"/>
    </source>
</evidence>
<name>A0A4Q5LV20_9BACT</name>
<dbReference type="AlphaFoldDB" id="A0A4Q5LV20"/>
<dbReference type="InterPro" id="IPR011049">
    <property type="entry name" value="Serralysin-like_metalloprot_C"/>
</dbReference>
<dbReference type="Proteomes" id="UP000293162">
    <property type="component" value="Unassembled WGS sequence"/>
</dbReference>
<keyword evidence="1" id="KW-0175">Coiled coil</keyword>
<keyword evidence="2" id="KW-0732">Signal</keyword>
<dbReference type="RefSeq" id="WP_130023319.1">
    <property type="nucleotide sequence ID" value="NZ_SEWF01000042.1"/>
</dbReference>
<accession>A0A4Q5LV20</accession>
<sequence>MKHLLGLLLLIMLGSSFAMAQNTTVLVTPNTNAPTNGVHLGHNVGQNMSSDSSVMIGSGAGQNSSFSRSSVYIGADAGKYSTFEKNVFIGRASGENNTADENTFMGFWAGRKNSGGRYNLIVGSQAGYYNTTGRQNVFLGHVTGYRNTIGEDNTFVGRSAGFDNTSGSGNTFIGTYAGGFCWTSCNIWTESTNVTGNYNVMIGYKAIPTVTGLTNAIAIGSNAKVSTSNSMVLGGTGQYGLNVGIGTQSPTAKLEIVSDAPNTSGLKLSNLTYSSPLSPISDKVLSVDNNGNVILVANPTNYLSGPVGIGVLPAQDYTLSVCGRARVSDLVADPKWCDYVFEKDYKLMPISQLEAYVKQNKHLPEIPTTKEVEENGVALGEMTSKLLLKVEELTLYMIQQEKRIKELEMQLVAKNGKVKLKK</sequence>
<organism evidence="3 4">
    <name type="scientific">Emticicia agri</name>
    <dbReference type="NCBI Taxonomy" id="2492393"/>
    <lineage>
        <taxon>Bacteria</taxon>
        <taxon>Pseudomonadati</taxon>
        <taxon>Bacteroidota</taxon>
        <taxon>Cytophagia</taxon>
        <taxon>Cytophagales</taxon>
        <taxon>Leadbetterellaceae</taxon>
        <taxon>Emticicia</taxon>
    </lineage>
</organism>